<evidence type="ECO:0000313" key="13">
    <source>
        <dbReference type="EMBL" id="VAX02911.1"/>
    </source>
</evidence>
<keyword evidence="6 13" id="KW-0489">Methyltransferase</keyword>
<dbReference type="GO" id="GO:0070475">
    <property type="term" value="P:rRNA base methylation"/>
    <property type="evidence" value="ECO:0007669"/>
    <property type="project" value="TreeGrafter"/>
</dbReference>
<dbReference type="Pfam" id="PF20260">
    <property type="entry name" value="PUA_4"/>
    <property type="match status" value="1"/>
</dbReference>
<sequence>MRIPRIYQPVSLNRGQLIELDGQAAVHLTRVLRLRVGDALCLFNGEGGEFAARLVAVGRRTVGIEVGKFSSREVESGLQLLLAQGVSRGERMDYTVQKAVELGVSCIVPLETARTTVNLEGERRIKRLTHWQGVVNAACEQSGRNRVPRVEAVQ</sequence>
<evidence type="ECO:0000259" key="11">
    <source>
        <dbReference type="Pfam" id="PF04452"/>
    </source>
</evidence>
<feature type="domain" description="Ribosomal RNA small subunit methyltransferase E PUA-like" evidence="12">
    <location>
        <begin position="20"/>
        <end position="62"/>
    </location>
</feature>
<keyword evidence="7 13" id="KW-0808">Transferase</keyword>
<dbReference type="SUPFAM" id="SSF88697">
    <property type="entry name" value="PUA domain-like"/>
    <property type="match status" value="1"/>
</dbReference>
<evidence type="ECO:0000259" key="12">
    <source>
        <dbReference type="Pfam" id="PF20260"/>
    </source>
</evidence>
<dbReference type="Gene3D" id="3.40.1280.10">
    <property type="match status" value="1"/>
</dbReference>
<dbReference type="Pfam" id="PF04452">
    <property type="entry name" value="Methyltrans_RNA"/>
    <property type="match status" value="1"/>
</dbReference>
<comment type="function">
    <text evidence="9">Specifically methylates the N3 position of the uracil ring of uridine 1498 (m3U1498) in 16S rRNA. Acts on the fully assembled 30S ribosomal subunit.</text>
</comment>
<dbReference type="InterPro" id="IPR006700">
    <property type="entry name" value="RsmE"/>
</dbReference>
<dbReference type="NCBIfam" id="TIGR00046">
    <property type="entry name" value="RsmE family RNA methyltransferase"/>
    <property type="match status" value="1"/>
</dbReference>
<evidence type="ECO:0000256" key="1">
    <source>
        <dbReference type="ARBA" id="ARBA00004496"/>
    </source>
</evidence>
<evidence type="ECO:0000256" key="8">
    <source>
        <dbReference type="ARBA" id="ARBA00022691"/>
    </source>
</evidence>
<dbReference type="Gene3D" id="2.40.240.20">
    <property type="entry name" value="Hypothetical PUA domain-like, domain 1"/>
    <property type="match status" value="1"/>
</dbReference>
<evidence type="ECO:0000256" key="2">
    <source>
        <dbReference type="ARBA" id="ARBA00005528"/>
    </source>
</evidence>
<dbReference type="NCBIfam" id="NF008692">
    <property type="entry name" value="PRK11713.1-5"/>
    <property type="match status" value="1"/>
</dbReference>
<keyword evidence="8" id="KW-0949">S-adenosyl-L-methionine</keyword>
<evidence type="ECO:0000256" key="6">
    <source>
        <dbReference type="ARBA" id="ARBA00022603"/>
    </source>
</evidence>
<organism evidence="13">
    <name type="scientific">hydrothermal vent metagenome</name>
    <dbReference type="NCBI Taxonomy" id="652676"/>
    <lineage>
        <taxon>unclassified sequences</taxon>
        <taxon>metagenomes</taxon>
        <taxon>ecological metagenomes</taxon>
    </lineage>
</organism>
<dbReference type="SUPFAM" id="SSF75217">
    <property type="entry name" value="alpha/beta knot"/>
    <property type="match status" value="1"/>
</dbReference>
<dbReference type="PANTHER" id="PTHR30027:SF3">
    <property type="entry name" value="16S RRNA (URACIL(1498)-N(3))-METHYLTRANSFERASE"/>
    <property type="match status" value="1"/>
</dbReference>
<dbReference type="InterPro" id="IPR029028">
    <property type="entry name" value="Alpha/beta_knot_MTases"/>
</dbReference>
<comment type="similarity">
    <text evidence="2">Belongs to the RNA methyltransferase RsmE family.</text>
</comment>
<dbReference type="InterPro" id="IPR046886">
    <property type="entry name" value="RsmE_MTase_dom"/>
</dbReference>
<reference evidence="13" key="1">
    <citation type="submission" date="2018-06" db="EMBL/GenBank/DDBJ databases">
        <authorList>
            <person name="Zhirakovskaya E."/>
        </authorList>
    </citation>
    <scope>NUCLEOTIDE SEQUENCE</scope>
</reference>
<comment type="subcellular location">
    <subcellularLocation>
        <location evidence="1">Cytoplasm</location>
    </subcellularLocation>
</comment>
<dbReference type="PANTHER" id="PTHR30027">
    <property type="entry name" value="RIBOSOMAL RNA SMALL SUBUNIT METHYLTRANSFERASE E"/>
    <property type="match status" value="1"/>
</dbReference>
<protein>
    <recommendedName>
        <fullName evidence="3">16S rRNA (uracil(1498)-N(3))-methyltransferase</fullName>
        <ecNumber evidence="3">2.1.1.193</ecNumber>
    </recommendedName>
</protein>
<dbReference type="InterPro" id="IPR046887">
    <property type="entry name" value="RsmE_PUA-like"/>
</dbReference>
<feature type="non-terminal residue" evidence="13">
    <location>
        <position position="154"/>
    </location>
</feature>
<dbReference type="EMBL" id="UOFU01000299">
    <property type="protein sequence ID" value="VAX02911.1"/>
    <property type="molecule type" value="Genomic_DNA"/>
</dbReference>
<name>A0A3B1AMI1_9ZZZZ</name>
<dbReference type="GO" id="GO:0070042">
    <property type="term" value="F:rRNA (uridine-N3-)-methyltransferase activity"/>
    <property type="evidence" value="ECO:0007669"/>
    <property type="project" value="TreeGrafter"/>
</dbReference>
<dbReference type="InterPro" id="IPR015947">
    <property type="entry name" value="PUA-like_sf"/>
</dbReference>
<accession>A0A3B1AMI1</accession>
<evidence type="ECO:0000256" key="9">
    <source>
        <dbReference type="ARBA" id="ARBA00025699"/>
    </source>
</evidence>
<evidence type="ECO:0000256" key="4">
    <source>
        <dbReference type="ARBA" id="ARBA00022490"/>
    </source>
</evidence>
<proteinExistence type="inferred from homology"/>
<evidence type="ECO:0000256" key="7">
    <source>
        <dbReference type="ARBA" id="ARBA00022679"/>
    </source>
</evidence>
<evidence type="ECO:0000256" key="5">
    <source>
        <dbReference type="ARBA" id="ARBA00022552"/>
    </source>
</evidence>
<dbReference type="EC" id="2.1.1.193" evidence="3"/>
<evidence type="ECO:0000256" key="10">
    <source>
        <dbReference type="ARBA" id="ARBA00047944"/>
    </source>
</evidence>
<dbReference type="AlphaFoldDB" id="A0A3B1AMI1"/>
<dbReference type="InterPro" id="IPR029026">
    <property type="entry name" value="tRNA_m1G_MTases_N"/>
</dbReference>
<gene>
    <name evidence="13" type="ORF">MNBD_GAMMA20-1266</name>
</gene>
<comment type="catalytic activity">
    <reaction evidence="10">
        <text>uridine(1498) in 16S rRNA + S-adenosyl-L-methionine = N(3)-methyluridine(1498) in 16S rRNA + S-adenosyl-L-homocysteine + H(+)</text>
        <dbReference type="Rhea" id="RHEA:42920"/>
        <dbReference type="Rhea" id="RHEA-COMP:10283"/>
        <dbReference type="Rhea" id="RHEA-COMP:10284"/>
        <dbReference type="ChEBI" id="CHEBI:15378"/>
        <dbReference type="ChEBI" id="CHEBI:57856"/>
        <dbReference type="ChEBI" id="CHEBI:59789"/>
        <dbReference type="ChEBI" id="CHEBI:65315"/>
        <dbReference type="ChEBI" id="CHEBI:74502"/>
        <dbReference type="EC" id="2.1.1.193"/>
    </reaction>
</comment>
<keyword evidence="4" id="KW-0963">Cytoplasm</keyword>
<evidence type="ECO:0000256" key="3">
    <source>
        <dbReference type="ARBA" id="ARBA00012328"/>
    </source>
</evidence>
<dbReference type="GO" id="GO:0005737">
    <property type="term" value="C:cytoplasm"/>
    <property type="evidence" value="ECO:0007669"/>
    <property type="project" value="UniProtKB-SubCell"/>
</dbReference>
<keyword evidence="5" id="KW-0698">rRNA processing</keyword>
<feature type="domain" description="Ribosomal RNA small subunit methyltransferase E methyltransferase" evidence="11">
    <location>
        <begin position="76"/>
        <end position="152"/>
    </location>
</feature>